<dbReference type="InterPro" id="IPR006949">
    <property type="entry name" value="Barrel_Baseplate_J-like"/>
</dbReference>
<dbReference type="Proteomes" id="UP000297597">
    <property type="component" value="Unassembled WGS sequence"/>
</dbReference>
<feature type="domain" description="Baseplate J-like C-terminal" evidence="3">
    <location>
        <begin position="280"/>
        <end position="363"/>
    </location>
</feature>
<organism evidence="4 5">
    <name type="scientific">Pelotomaculum propionicicum</name>
    <dbReference type="NCBI Taxonomy" id="258475"/>
    <lineage>
        <taxon>Bacteria</taxon>
        <taxon>Bacillati</taxon>
        <taxon>Bacillota</taxon>
        <taxon>Clostridia</taxon>
        <taxon>Eubacteriales</taxon>
        <taxon>Desulfotomaculaceae</taxon>
        <taxon>Pelotomaculum</taxon>
    </lineage>
</organism>
<evidence type="ECO:0000313" key="5">
    <source>
        <dbReference type="Proteomes" id="UP000297597"/>
    </source>
</evidence>
<sequence length="368" mass="39087">MARFNLPEITFADKSAQQIEADIVNRYAQITGQSLALADPRRKFIQAIVPILAQQRALIDFAAKQNLLGYSTGDYLDHIGAISGTERLQPSYAKTTVRFNLSTAVQQTIPAGTRVTAGDGVFFAVQEAVVVEAAQAYADVGCQCTVAGTVGNGYLPGEINKLADPIQWVQSVANTTTSEGGADIEADDPYAERIHEAPEGFSVAGPEGAYIYWAKTANQSIIDVAVRSPSAGVVEIRPLLTGGVIPGQEVLDAVLAACSDKTKRPLTDNVQVLAPTAVNYDITLTYWISTADSSTAASIQVAVAQAVVDYRTWQKAKLGRAIDPSELVYRVKAAGAKRVAVTLPVYVAIETYQVAAEGTVTVTYGGLE</sequence>
<proteinExistence type="predicted"/>
<comment type="caution">
    <text evidence="4">The sequence shown here is derived from an EMBL/GenBank/DDBJ whole genome shotgun (WGS) entry which is preliminary data.</text>
</comment>
<dbReference type="InterPro" id="IPR052726">
    <property type="entry name" value="Phage_Baseplate_Hub"/>
</dbReference>
<dbReference type="OrthoDB" id="9793802at2"/>
<dbReference type="InterPro" id="IPR058530">
    <property type="entry name" value="Baseplate_J-like_C"/>
</dbReference>
<dbReference type="InterPro" id="IPR014507">
    <property type="entry name" value="Baseplate_assembly_J_pred"/>
</dbReference>
<gene>
    <name evidence="4" type="ORF">Pmgp_00249</name>
</gene>
<accession>A0A4Y7RWI7</accession>
<evidence type="ECO:0000259" key="1">
    <source>
        <dbReference type="Pfam" id="PF04865"/>
    </source>
</evidence>
<dbReference type="PANTHER" id="PTHR35862:SF1">
    <property type="entry name" value="FELS-2 PROPHAGE PROTEIN"/>
    <property type="match status" value="1"/>
</dbReference>
<name>A0A4Y7RWI7_9FIRM</name>
<evidence type="ECO:0000259" key="2">
    <source>
        <dbReference type="Pfam" id="PF26078"/>
    </source>
</evidence>
<dbReference type="PANTHER" id="PTHR35862">
    <property type="entry name" value="FELS-2 PROPHAGE PROTEIN"/>
    <property type="match status" value="1"/>
</dbReference>
<dbReference type="PIRSF" id="PIRSF020481">
    <property type="entry name" value="BAP"/>
    <property type="match status" value="1"/>
</dbReference>
<dbReference type="InterPro" id="IPR058531">
    <property type="entry name" value="Baseplate_J_M"/>
</dbReference>
<feature type="domain" description="Baseplate J-like central" evidence="2">
    <location>
        <begin position="203"/>
        <end position="274"/>
    </location>
</feature>
<keyword evidence="5" id="KW-1185">Reference proteome</keyword>
<dbReference type="Pfam" id="PF26079">
    <property type="entry name" value="Baseplate_J_C"/>
    <property type="match status" value="1"/>
</dbReference>
<protein>
    <submittedName>
        <fullName evidence="4">Uncharacterized protein</fullName>
    </submittedName>
</protein>
<dbReference type="Pfam" id="PF04865">
    <property type="entry name" value="Baseplate_J"/>
    <property type="match status" value="1"/>
</dbReference>
<evidence type="ECO:0000313" key="4">
    <source>
        <dbReference type="EMBL" id="TEB13355.1"/>
    </source>
</evidence>
<reference evidence="4 5" key="1">
    <citation type="journal article" date="2018" name="Environ. Microbiol.">
        <title>Novel energy conservation strategies and behaviour of Pelotomaculum schinkii driving syntrophic propionate catabolism.</title>
        <authorList>
            <person name="Hidalgo-Ahumada C.A.P."/>
            <person name="Nobu M.K."/>
            <person name="Narihiro T."/>
            <person name="Tamaki H."/>
            <person name="Liu W.T."/>
            <person name="Kamagata Y."/>
            <person name="Stams A.J.M."/>
            <person name="Imachi H."/>
            <person name="Sousa D.Z."/>
        </authorList>
    </citation>
    <scope>NUCLEOTIDE SEQUENCE [LARGE SCALE GENOMIC DNA]</scope>
    <source>
        <strain evidence="4 5">MGP</strain>
    </source>
</reference>
<dbReference type="AlphaFoldDB" id="A0A4Y7RWI7"/>
<dbReference type="EMBL" id="QFFZ01000002">
    <property type="protein sequence ID" value="TEB13355.1"/>
    <property type="molecule type" value="Genomic_DNA"/>
</dbReference>
<dbReference type="Pfam" id="PF26078">
    <property type="entry name" value="Baseplate_J_M"/>
    <property type="match status" value="1"/>
</dbReference>
<evidence type="ECO:0000259" key="3">
    <source>
        <dbReference type="Pfam" id="PF26079"/>
    </source>
</evidence>
<dbReference type="RefSeq" id="WP_134212150.1">
    <property type="nucleotide sequence ID" value="NZ_QFFZ01000002.1"/>
</dbReference>
<feature type="domain" description="Baseplate protein J-like barrel" evidence="1">
    <location>
        <begin position="96"/>
        <end position="181"/>
    </location>
</feature>